<dbReference type="AlphaFoldDB" id="A0A8H4QDT8"/>
<name>A0A8H4QDT8_9HYPO</name>
<dbReference type="InterPro" id="IPR021851">
    <property type="entry name" value="DUF3455"/>
</dbReference>
<dbReference type="Pfam" id="PF11937">
    <property type="entry name" value="DUF3455"/>
    <property type="match status" value="1"/>
</dbReference>
<sequence>MMSSPLFTLVLTVLAHTAPGHGATTGQQLPSPPAGVSLKHIALGFGYQNYTCKHVRQPAVATGALAMLYDVTTLYPGQGPTSLSHPDFENLTAKVLSHNHIPIQVHGRHSQDQQPVDACIVDSAAAYASRPFPPDAGLWVEGIPQALPFLGHHYFDADGVPVFRIDGGRTDIPTAKVASVQPPAAAYAGPDGTGAVPWLFLRGKHSAVGVKYVYRVVTAGGTSHGCARATGDDSSSYAALYWFYG</sequence>
<organism evidence="2 3">
    <name type="scientific">Ophiocordyceps camponoti-floridani</name>
    <dbReference type="NCBI Taxonomy" id="2030778"/>
    <lineage>
        <taxon>Eukaryota</taxon>
        <taxon>Fungi</taxon>
        <taxon>Dikarya</taxon>
        <taxon>Ascomycota</taxon>
        <taxon>Pezizomycotina</taxon>
        <taxon>Sordariomycetes</taxon>
        <taxon>Hypocreomycetidae</taxon>
        <taxon>Hypocreales</taxon>
        <taxon>Ophiocordycipitaceae</taxon>
        <taxon>Ophiocordyceps</taxon>
    </lineage>
</organism>
<dbReference type="PANTHER" id="PTHR35567">
    <property type="entry name" value="MALATE DEHYDROGENASE (AFU_ORTHOLOGUE AFUA_2G13800)"/>
    <property type="match status" value="1"/>
</dbReference>
<evidence type="ECO:0000256" key="1">
    <source>
        <dbReference type="SAM" id="SignalP"/>
    </source>
</evidence>
<feature type="chain" id="PRO_5034866992" evidence="1">
    <location>
        <begin position="23"/>
        <end position="245"/>
    </location>
</feature>
<keyword evidence="3" id="KW-1185">Reference proteome</keyword>
<gene>
    <name evidence="2" type="ORF">GQ602_001289</name>
</gene>
<evidence type="ECO:0000313" key="2">
    <source>
        <dbReference type="EMBL" id="KAF4595676.1"/>
    </source>
</evidence>
<feature type="signal peptide" evidence="1">
    <location>
        <begin position="1"/>
        <end position="22"/>
    </location>
</feature>
<dbReference type="EMBL" id="JAACLJ010000001">
    <property type="protein sequence ID" value="KAF4595676.1"/>
    <property type="molecule type" value="Genomic_DNA"/>
</dbReference>
<dbReference type="PANTHER" id="PTHR35567:SF3">
    <property type="entry name" value="MALATE DEHYDROGENASE"/>
    <property type="match status" value="1"/>
</dbReference>
<dbReference type="Proteomes" id="UP000562929">
    <property type="component" value="Unassembled WGS sequence"/>
</dbReference>
<dbReference type="OrthoDB" id="1859733at2759"/>
<reference evidence="2 3" key="1">
    <citation type="journal article" date="2020" name="G3 (Bethesda)">
        <title>Genetic Underpinnings of Host Manipulation by Ophiocordyceps as Revealed by Comparative Transcriptomics.</title>
        <authorList>
            <person name="Will I."/>
            <person name="Das B."/>
            <person name="Trinh T."/>
            <person name="Brachmann A."/>
            <person name="Ohm R.A."/>
            <person name="de Bekker C."/>
        </authorList>
    </citation>
    <scope>NUCLEOTIDE SEQUENCE [LARGE SCALE GENOMIC DNA]</scope>
    <source>
        <strain evidence="2 3">EC05</strain>
    </source>
</reference>
<keyword evidence="1" id="KW-0732">Signal</keyword>
<evidence type="ECO:0000313" key="3">
    <source>
        <dbReference type="Proteomes" id="UP000562929"/>
    </source>
</evidence>
<accession>A0A8H4QDT8</accession>
<comment type="caution">
    <text evidence="2">The sequence shown here is derived from an EMBL/GenBank/DDBJ whole genome shotgun (WGS) entry which is preliminary data.</text>
</comment>
<protein>
    <submittedName>
        <fullName evidence="2">Malate dehydrogenase</fullName>
    </submittedName>
</protein>
<proteinExistence type="predicted"/>